<feature type="region of interest" description="Disordered" evidence="5">
    <location>
        <begin position="640"/>
        <end position="675"/>
    </location>
</feature>
<evidence type="ECO:0000256" key="4">
    <source>
        <dbReference type="SAM" id="Coils"/>
    </source>
</evidence>
<keyword evidence="1 3" id="KW-0728">SH3 domain</keyword>
<evidence type="ECO:0000259" key="8">
    <source>
        <dbReference type="PROSITE" id="PS50222"/>
    </source>
</evidence>
<feature type="compositionally biased region" description="Polar residues" evidence="5">
    <location>
        <begin position="412"/>
        <end position="426"/>
    </location>
</feature>
<feature type="domain" description="SH3" evidence="6">
    <location>
        <begin position="923"/>
        <end position="984"/>
    </location>
</feature>
<feature type="compositionally biased region" description="Polar residues" evidence="5">
    <location>
        <begin position="753"/>
        <end position="767"/>
    </location>
</feature>
<keyword evidence="4" id="KW-0175">Coiled coil</keyword>
<evidence type="ECO:0000256" key="1">
    <source>
        <dbReference type="ARBA" id="ARBA00022443"/>
    </source>
</evidence>
<evidence type="ECO:0000256" key="2">
    <source>
        <dbReference type="ARBA" id="ARBA00022837"/>
    </source>
</evidence>
<dbReference type="GO" id="GO:0005886">
    <property type="term" value="C:plasma membrane"/>
    <property type="evidence" value="ECO:0007669"/>
    <property type="project" value="TreeGrafter"/>
</dbReference>
<keyword evidence="10" id="KW-1185">Reference proteome</keyword>
<organism evidence="9 10">
    <name type="scientific">Thelohanellus kitauei</name>
    <name type="common">Myxosporean</name>
    <dbReference type="NCBI Taxonomy" id="669202"/>
    <lineage>
        <taxon>Eukaryota</taxon>
        <taxon>Metazoa</taxon>
        <taxon>Cnidaria</taxon>
        <taxon>Myxozoa</taxon>
        <taxon>Myxosporea</taxon>
        <taxon>Bivalvulida</taxon>
        <taxon>Platysporina</taxon>
        <taxon>Myxobolidae</taxon>
        <taxon>Thelohanellus</taxon>
    </lineage>
</organism>
<dbReference type="SMART" id="SM00054">
    <property type="entry name" value="EFh"/>
    <property type="match status" value="2"/>
</dbReference>
<evidence type="ECO:0000256" key="5">
    <source>
        <dbReference type="SAM" id="MobiDB-lite"/>
    </source>
</evidence>
<dbReference type="GO" id="GO:0005509">
    <property type="term" value="F:calcium ion binding"/>
    <property type="evidence" value="ECO:0007669"/>
    <property type="project" value="InterPro"/>
</dbReference>
<dbReference type="SUPFAM" id="SSF47473">
    <property type="entry name" value="EF-hand"/>
    <property type="match status" value="2"/>
</dbReference>
<dbReference type="AlphaFoldDB" id="A0A0C2JSE3"/>
<dbReference type="PROSITE" id="PS50222">
    <property type="entry name" value="EF_HAND_2"/>
    <property type="match status" value="2"/>
</dbReference>
<gene>
    <name evidence="9" type="ORF">RF11_00677</name>
</gene>
<dbReference type="Gene3D" id="1.10.238.10">
    <property type="entry name" value="EF-hand"/>
    <property type="match status" value="2"/>
</dbReference>
<feature type="compositionally biased region" description="Polar residues" evidence="5">
    <location>
        <begin position="646"/>
        <end position="665"/>
    </location>
</feature>
<dbReference type="Pfam" id="PF14604">
    <property type="entry name" value="SH3_9"/>
    <property type="match status" value="1"/>
</dbReference>
<feature type="region of interest" description="Disordered" evidence="5">
    <location>
        <begin position="406"/>
        <end position="503"/>
    </location>
</feature>
<sequence length="986" mass="110205">MNQEEYFRSKVATMKGAIETTFRNLDPVDGKVTGSNAYRHFLQSRLPKNALADIWELSDLDQDGFLTLSEFFYMSLLIEMHKDGHGLPQITPRPLLKCVQNALTPGISIETPNRYDNISQYFRQSNEQKQSADRSPLESVGSGPQGQMIHPTIPPLDHHLIKQTVNIVGPSDHTSIRKAAERESEKPRNLVYAALFKRLVGANAKLSGEQTKLIFTKTGLPKIVLAEIWEHSDLDLDGCLSESEFITAMSLIEKSMPAGTFNIQEFELTAQPVHGVSISQTINCPVSTKDTIGSSAIPTSSNFPPVPQSDITEKLKHVIASTTGDIMEKEETLKNLRQEAANISAKIRDLKFQTPSDGGNFSKRSSVTRASGAYNPNYGEIKSSIYDDHPPSLDTRIQFVDSVPSDVHQAQDLRQTPAQPQTSTKNLFDFGMPVKQSDRPSYDSTKPGFANRAGPSQTDINFADSGQFSKREPRSSHLYTEIDDNRSGLNEKPVCTKPDHNTPKKVSYSSNFSYLHNIDRGTLGESTTNCPPNISSQAATRSRAPSKVIDFNRYETNRSPSYVSRAENYTDPESINRAVVDASKSEFTYPRSSLMLEQSKYQERSYQDKHADLLDSGNSTAKHPKTKSSVRRIKKFLGFGPKNKNQEVQSDNFPSISSPEPSQRFPSGRLSCDQPPNITNITDEIQRMDVNEVICNFILYHPDSSRLESFGVNLDHTSDEITRPSYSFEYTKPDSTFGRVSTDSISHQRDDSATFTSLPKDSFTKSQWEAPVSSESEEEPENLEEPEDMEAIDPPLQVVALADFNSDSSGFSFKKGDEFVVCFKSNGNYYAEIGSDYDWFPCELVKPKDQETASPGFKNIYNVSSFRIATYANAAEDEDEISFEKNDLLVAEDDVYDGWIFGYSNGKKGIYPVNHTDIILNLKFLKTVDSIHEYKAQSTFELSIDPGQKIGILHRNSDNWMIGVKENSEKVGFFPGSICNLSVFCD</sequence>
<dbReference type="InterPro" id="IPR036028">
    <property type="entry name" value="SH3-like_dom_sf"/>
</dbReference>
<evidence type="ECO:0000259" key="6">
    <source>
        <dbReference type="PROSITE" id="PS50002"/>
    </source>
</evidence>
<dbReference type="PROSITE" id="PS00018">
    <property type="entry name" value="EF_HAND_1"/>
    <property type="match status" value="1"/>
</dbReference>
<evidence type="ECO:0000259" key="7">
    <source>
        <dbReference type="PROSITE" id="PS50031"/>
    </source>
</evidence>
<dbReference type="CDD" id="cd00052">
    <property type="entry name" value="EH"/>
    <property type="match status" value="1"/>
</dbReference>
<proteinExistence type="predicted"/>
<reference evidence="9 10" key="1">
    <citation type="journal article" date="2014" name="Genome Biol. Evol.">
        <title>The genome of the myxosporean Thelohanellus kitauei shows adaptations to nutrient acquisition within its fish host.</title>
        <authorList>
            <person name="Yang Y."/>
            <person name="Xiong J."/>
            <person name="Zhou Z."/>
            <person name="Huo F."/>
            <person name="Miao W."/>
            <person name="Ran C."/>
            <person name="Liu Y."/>
            <person name="Zhang J."/>
            <person name="Feng J."/>
            <person name="Wang M."/>
            <person name="Wang M."/>
            <person name="Wang L."/>
            <person name="Yao B."/>
        </authorList>
    </citation>
    <scope>NUCLEOTIDE SEQUENCE [LARGE SCALE GENOMIC DNA]</scope>
    <source>
        <strain evidence="9">Wuqing</strain>
    </source>
</reference>
<dbReference type="GO" id="GO:0006897">
    <property type="term" value="P:endocytosis"/>
    <property type="evidence" value="ECO:0007669"/>
    <property type="project" value="TreeGrafter"/>
</dbReference>
<feature type="domain" description="SH3" evidence="6">
    <location>
        <begin position="793"/>
        <end position="850"/>
    </location>
</feature>
<feature type="domain" description="EF-hand" evidence="8">
    <location>
        <begin position="220"/>
        <end position="255"/>
    </location>
</feature>
<dbReference type="InterPro" id="IPR000261">
    <property type="entry name" value="EH_dom"/>
</dbReference>
<dbReference type="GO" id="GO:0016197">
    <property type="term" value="P:endosomal transport"/>
    <property type="evidence" value="ECO:0007669"/>
    <property type="project" value="TreeGrafter"/>
</dbReference>
<dbReference type="EMBL" id="JWZT01001258">
    <property type="protein sequence ID" value="KII72368.1"/>
    <property type="molecule type" value="Genomic_DNA"/>
</dbReference>
<dbReference type="Gene3D" id="2.30.30.40">
    <property type="entry name" value="SH3 Domains"/>
    <property type="match status" value="2"/>
</dbReference>
<protein>
    <submittedName>
        <fullName evidence="9">Intersectin-1</fullName>
    </submittedName>
</protein>
<dbReference type="InterPro" id="IPR011992">
    <property type="entry name" value="EF-hand-dom_pair"/>
</dbReference>
<dbReference type="InterPro" id="IPR018247">
    <property type="entry name" value="EF_Hand_1_Ca_BS"/>
</dbReference>
<feature type="compositionally biased region" description="Acidic residues" evidence="5">
    <location>
        <begin position="775"/>
        <end position="788"/>
    </location>
</feature>
<dbReference type="PROSITE" id="PS50002">
    <property type="entry name" value="SH3"/>
    <property type="match status" value="3"/>
</dbReference>
<dbReference type="CDD" id="cd00174">
    <property type="entry name" value="SH3"/>
    <property type="match status" value="1"/>
</dbReference>
<feature type="domain" description="EF-hand" evidence="8">
    <location>
        <begin position="46"/>
        <end position="81"/>
    </location>
</feature>
<feature type="compositionally biased region" description="Polar residues" evidence="5">
    <location>
        <begin position="454"/>
        <end position="468"/>
    </location>
</feature>
<dbReference type="PROSITE" id="PS50031">
    <property type="entry name" value="EH"/>
    <property type="match status" value="2"/>
</dbReference>
<feature type="coiled-coil region" evidence="4">
    <location>
        <begin position="319"/>
        <end position="353"/>
    </location>
</feature>
<dbReference type="Pfam" id="PF12763">
    <property type="entry name" value="EH"/>
    <property type="match status" value="2"/>
</dbReference>
<accession>A0A0C2JSE3</accession>
<feature type="region of interest" description="Disordered" evidence="5">
    <location>
        <begin position="354"/>
        <end position="374"/>
    </location>
</feature>
<dbReference type="SUPFAM" id="SSF50044">
    <property type="entry name" value="SH3-domain"/>
    <property type="match status" value="3"/>
</dbReference>
<dbReference type="PANTHER" id="PTHR11216">
    <property type="entry name" value="EH DOMAIN"/>
    <property type="match status" value="1"/>
</dbReference>
<feature type="region of interest" description="Disordered" evidence="5">
    <location>
        <begin position="737"/>
        <end position="788"/>
    </location>
</feature>
<feature type="domain" description="EH" evidence="7">
    <location>
        <begin position="41"/>
        <end position="102"/>
    </location>
</feature>
<dbReference type="SMART" id="SM00027">
    <property type="entry name" value="EH"/>
    <property type="match status" value="2"/>
</dbReference>
<name>A0A0C2JSE3_THEKT</name>
<dbReference type="SMART" id="SM00326">
    <property type="entry name" value="SH3"/>
    <property type="match status" value="3"/>
</dbReference>
<dbReference type="OMA" id="ISQTINC"/>
<dbReference type="GO" id="GO:0005737">
    <property type="term" value="C:cytoplasm"/>
    <property type="evidence" value="ECO:0007669"/>
    <property type="project" value="TreeGrafter"/>
</dbReference>
<dbReference type="Pfam" id="PF00018">
    <property type="entry name" value="SH3_1"/>
    <property type="match status" value="1"/>
</dbReference>
<evidence type="ECO:0000313" key="10">
    <source>
        <dbReference type="Proteomes" id="UP000031668"/>
    </source>
</evidence>
<evidence type="ECO:0000313" key="9">
    <source>
        <dbReference type="EMBL" id="KII72368.1"/>
    </source>
</evidence>
<dbReference type="InterPro" id="IPR002048">
    <property type="entry name" value="EF_hand_dom"/>
</dbReference>
<dbReference type="Proteomes" id="UP000031668">
    <property type="component" value="Unassembled WGS sequence"/>
</dbReference>
<feature type="compositionally biased region" description="Polar residues" evidence="5">
    <location>
        <begin position="354"/>
        <end position="369"/>
    </location>
</feature>
<comment type="caution">
    <text evidence="9">The sequence shown here is derived from an EMBL/GenBank/DDBJ whole genome shotgun (WGS) entry which is preliminary data.</text>
</comment>
<evidence type="ECO:0000256" key="3">
    <source>
        <dbReference type="PROSITE-ProRule" id="PRU00192"/>
    </source>
</evidence>
<feature type="domain" description="SH3" evidence="6">
    <location>
        <begin position="862"/>
        <end position="921"/>
    </location>
</feature>
<feature type="domain" description="EH" evidence="7">
    <location>
        <begin position="188"/>
        <end position="252"/>
    </location>
</feature>
<feature type="region of interest" description="Disordered" evidence="5">
    <location>
        <begin position="125"/>
        <end position="147"/>
    </location>
</feature>
<dbReference type="OrthoDB" id="446293at2759"/>
<keyword evidence="2" id="KW-0106">Calcium</keyword>
<dbReference type="InterPro" id="IPR001452">
    <property type="entry name" value="SH3_domain"/>
</dbReference>